<keyword evidence="9 11" id="KW-0472">Membrane</keyword>
<evidence type="ECO:0000256" key="3">
    <source>
        <dbReference type="ARBA" id="ARBA00011131"/>
    </source>
</evidence>
<keyword evidence="6" id="KW-1003">Cell membrane</keyword>
<dbReference type="Proteomes" id="UP000002939">
    <property type="component" value="Unassembled WGS sequence"/>
</dbReference>
<evidence type="ECO:0000259" key="13">
    <source>
        <dbReference type="Pfam" id="PF12704"/>
    </source>
</evidence>
<proteinExistence type="inferred from homology"/>
<evidence type="ECO:0000256" key="4">
    <source>
        <dbReference type="ARBA" id="ARBA00016962"/>
    </source>
</evidence>
<feature type="transmembrane region" description="Helical" evidence="11">
    <location>
        <begin position="287"/>
        <end position="315"/>
    </location>
</feature>
<sequence length="364" mass="40372">MKIAWNEIKYQPKKFILIEVLIVIMMFMVIFLSGLSNGLGRIITAQIENFGEVHYILSKDSQGVIPFSNLTNQNVTEIEALKLEDSFGLVIQRSSLSKEDEDNNQDVTFFAIDQLNLVSSKVETMDYSLEKLGNQEVVLDESYKEKGIAVGDTIQDKTSKENLTVVAFAKNAKYGHSSIAFVTTETYEAMRKKIDPNYTWKPQTIITNQTINSEDLSSQLVVYNSKELIKKIPGYTATNLTLTMITWVLLVASSAVLGVFFYILTLQKLQQFGVLKAIGMSMKQITMIQLSQISILSIIGVSIGLGCALGLVFVLPSSMPFYMTLQGNVTIALSFIMISILCGILSILKIKQVDPIEVIGGKGE</sequence>
<dbReference type="eggNOG" id="COG0577">
    <property type="taxonomic scope" value="Bacteria"/>
</dbReference>
<evidence type="ECO:0000256" key="10">
    <source>
        <dbReference type="ARBA" id="ARBA00024973"/>
    </source>
</evidence>
<keyword evidence="7 11" id="KW-0812">Transmembrane</keyword>
<evidence type="ECO:0000313" key="15">
    <source>
        <dbReference type="Proteomes" id="UP000002939"/>
    </source>
</evidence>
<dbReference type="AlphaFoldDB" id="D0BMU5"/>
<evidence type="ECO:0000256" key="8">
    <source>
        <dbReference type="ARBA" id="ARBA00022989"/>
    </source>
</evidence>
<dbReference type="OrthoDB" id="384327at2"/>
<evidence type="ECO:0000256" key="11">
    <source>
        <dbReference type="SAM" id="Phobius"/>
    </source>
</evidence>
<dbReference type="PANTHER" id="PTHR43738">
    <property type="entry name" value="ABC TRANSPORTER, MEMBRANE PROTEIN"/>
    <property type="match status" value="1"/>
</dbReference>
<evidence type="ECO:0000256" key="9">
    <source>
        <dbReference type="ARBA" id="ARBA00023136"/>
    </source>
</evidence>
<organism evidence="14 15">
    <name type="scientific">Granulicatella elegans ATCC 700633</name>
    <dbReference type="NCBI Taxonomy" id="626369"/>
    <lineage>
        <taxon>Bacteria</taxon>
        <taxon>Bacillati</taxon>
        <taxon>Bacillota</taxon>
        <taxon>Bacilli</taxon>
        <taxon>Lactobacillales</taxon>
        <taxon>Carnobacteriaceae</taxon>
        <taxon>Granulicatella</taxon>
    </lineage>
</organism>
<dbReference type="InterPro" id="IPR051125">
    <property type="entry name" value="ABC-4/HrtB_transporter"/>
</dbReference>
<dbReference type="InterPro" id="IPR025857">
    <property type="entry name" value="MacB_PCD"/>
</dbReference>
<evidence type="ECO:0000256" key="5">
    <source>
        <dbReference type="ARBA" id="ARBA00022448"/>
    </source>
</evidence>
<dbReference type="Pfam" id="PF02687">
    <property type="entry name" value="FtsX"/>
    <property type="match status" value="1"/>
</dbReference>
<comment type="subcellular location">
    <subcellularLocation>
        <location evidence="1">Cell membrane</location>
        <topology evidence="1">Multi-pass membrane protein</topology>
    </subcellularLocation>
</comment>
<comment type="subunit">
    <text evidence="3">The complex is composed of two ATP-binding proteins (HrtA), two transmembrane proteins (HrtB) and a solute-binding protein.</text>
</comment>
<feature type="domain" description="MacB-like periplasmic core" evidence="13">
    <location>
        <begin position="22"/>
        <end position="189"/>
    </location>
</feature>
<dbReference type="Pfam" id="PF12704">
    <property type="entry name" value="MacB_PCD"/>
    <property type="match status" value="1"/>
</dbReference>
<gene>
    <name evidence="14" type="ORF">HMPREF0446_01280</name>
</gene>
<feature type="transmembrane region" description="Helical" evidence="11">
    <location>
        <begin position="327"/>
        <end position="348"/>
    </location>
</feature>
<evidence type="ECO:0000313" key="14">
    <source>
        <dbReference type="EMBL" id="EEW92799.1"/>
    </source>
</evidence>
<accession>D0BMU5</accession>
<evidence type="ECO:0000259" key="12">
    <source>
        <dbReference type="Pfam" id="PF02687"/>
    </source>
</evidence>
<dbReference type="GO" id="GO:0005886">
    <property type="term" value="C:plasma membrane"/>
    <property type="evidence" value="ECO:0007669"/>
    <property type="project" value="UniProtKB-SubCell"/>
</dbReference>
<protein>
    <recommendedName>
        <fullName evidence="4">Putative hemin transport system permease protein HrtB</fullName>
    </recommendedName>
</protein>
<keyword evidence="5" id="KW-0813">Transport</keyword>
<dbReference type="EMBL" id="ACRF02000005">
    <property type="protein sequence ID" value="EEW92799.1"/>
    <property type="molecule type" value="Genomic_DNA"/>
</dbReference>
<dbReference type="PANTHER" id="PTHR43738:SF1">
    <property type="entry name" value="HEMIN TRANSPORT SYSTEM PERMEASE PROTEIN HRTB-RELATED"/>
    <property type="match status" value="1"/>
</dbReference>
<dbReference type="HOGENOM" id="CLU_060907_2_0_9"/>
<keyword evidence="8 11" id="KW-1133">Transmembrane helix</keyword>
<reference evidence="14" key="2">
    <citation type="submission" date="2011-10" db="EMBL/GenBank/DDBJ databases">
        <title>The Genome Sequence of Granulicatella elegans ATCC 700633.</title>
        <authorList>
            <consortium name="The Broad Institute Genome Sequencing Platform"/>
            <consortium name="The Broad Institute Genome Sequencing Center for Infectious Disease"/>
            <person name="Earl A."/>
            <person name="Ward D."/>
            <person name="Feldgarden M."/>
            <person name="Gevers D."/>
            <person name="Sibley C.D."/>
            <person name="Field T.R."/>
            <person name="Grinwis M."/>
            <person name="Eshaghurshan C.S."/>
            <person name="Surette M.G."/>
            <person name="Young S.K."/>
            <person name="Zeng Q."/>
            <person name="Gargeya S."/>
            <person name="Fitzgerald M."/>
            <person name="Haas B."/>
            <person name="Abouelleil A."/>
            <person name="Alvarado L."/>
            <person name="Arachchi H.M."/>
            <person name="Berlin A."/>
            <person name="Brown A."/>
            <person name="Chapman S.B."/>
            <person name="Chen Z."/>
            <person name="Dunbar C."/>
            <person name="Freedman E."/>
            <person name="Gearin G."/>
            <person name="Goldberg J."/>
            <person name="Griggs A."/>
            <person name="Gujja S."/>
            <person name="Heiman D."/>
            <person name="Howarth C."/>
            <person name="Larson L."/>
            <person name="Lui A."/>
            <person name="MacDonald P.J.P."/>
            <person name="Montmayeur A."/>
            <person name="Murphy C."/>
            <person name="Neiman D."/>
            <person name="Pearson M."/>
            <person name="Priest M."/>
            <person name="Roberts A."/>
            <person name="Saif S."/>
            <person name="Shea T."/>
            <person name="Shenoy N."/>
            <person name="Sisk P."/>
            <person name="Stolte C."/>
            <person name="Sykes S."/>
            <person name="Wortman J."/>
            <person name="Nusbaum C."/>
            <person name="Birren B."/>
        </authorList>
    </citation>
    <scope>NUCLEOTIDE SEQUENCE [LARGE SCALE GENOMIC DNA]</scope>
    <source>
        <strain evidence="14">ATCC 700633</strain>
    </source>
</reference>
<comment type="function">
    <text evidence="10">Part of the ABC transporter complex hrt involved in hemin import. Responsible for the translocation of the substrate across the membrane.</text>
</comment>
<feature type="transmembrane region" description="Helical" evidence="11">
    <location>
        <begin position="244"/>
        <end position="266"/>
    </location>
</feature>
<feature type="transmembrane region" description="Helical" evidence="11">
    <location>
        <begin position="15"/>
        <end position="35"/>
    </location>
</feature>
<dbReference type="InterPro" id="IPR003838">
    <property type="entry name" value="ABC3_permease_C"/>
</dbReference>
<evidence type="ECO:0000256" key="2">
    <source>
        <dbReference type="ARBA" id="ARBA00008697"/>
    </source>
</evidence>
<keyword evidence="15" id="KW-1185">Reference proteome</keyword>
<comment type="caution">
    <text evidence="14">The sequence shown here is derived from an EMBL/GenBank/DDBJ whole genome shotgun (WGS) entry which is preliminary data.</text>
</comment>
<dbReference type="STRING" id="626369.HMPREF0446_01280"/>
<evidence type="ECO:0000256" key="1">
    <source>
        <dbReference type="ARBA" id="ARBA00004651"/>
    </source>
</evidence>
<name>D0BMU5_9LACT</name>
<comment type="similarity">
    <text evidence="2">Belongs to the ABC-4 integral membrane protein family. HrtB subfamily.</text>
</comment>
<reference evidence="14" key="1">
    <citation type="submission" date="2009-09" db="EMBL/GenBank/DDBJ databases">
        <authorList>
            <consortium name="The Broad Institute Genome Sequencing Platform"/>
            <person name="Ward D."/>
            <person name="Feldgarden M."/>
            <person name="Earl A."/>
            <person name="Young S.K."/>
            <person name="Zeng Q."/>
            <person name="Koehrsen M."/>
            <person name="Alvarado L."/>
            <person name="Berlin A."/>
            <person name="Bochicchio J."/>
            <person name="Borenstein D."/>
            <person name="Chapman S.B."/>
            <person name="Chen Z."/>
            <person name="Engels R."/>
            <person name="Freedman E."/>
            <person name="Gellesch M."/>
            <person name="Goldberg J."/>
            <person name="Griggs A."/>
            <person name="Gujja S."/>
            <person name="Heilman E."/>
            <person name="Heiman D."/>
            <person name="Hepburn T."/>
            <person name="Howarth C."/>
            <person name="Jen D."/>
            <person name="Larson L."/>
            <person name="Lewis B."/>
            <person name="Mehta T."/>
            <person name="Park D."/>
            <person name="Pearson M."/>
            <person name="Roberts A."/>
            <person name="Saif S."/>
            <person name="Shea T."/>
            <person name="Shenoy N."/>
            <person name="Sisk P."/>
            <person name="Stolte C."/>
            <person name="Sykes S."/>
            <person name="Thomson T."/>
            <person name="Walk T."/>
            <person name="White J."/>
            <person name="Yandava C."/>
            <person name="Sibley C.D."/>
            <person name="Field T.R."/>
            <person name="Grinwis M."/>
            <person name="Eshaghurshan C.S."/>
            <person name="Surette M.G."/>
            <person name="Haas B."/>
            <person name="Nusbaum C."/>
            <person name="Birren B."/>
        </authorList>
    </citation>
    <scope>NUCLEOTIDE SEQUENCE [LARGE SCALE GENOMIC DNA]</scope>
    <source>
        <strain evidence="14">ATCC 700633</strain>
    </source>
</reference>
<feature type="domain" description="ABC3 transporter permease C-terminal" evidence="12">
    <location>
        <begin position="244"/>
        <end position="353"/>
    </location>
</feature>
<evidence type="ECO:0000256" key="6">
    <source>
        <dbReference type="ARBA" id="ARBA00022475"/>
    </source>
</evidence>
<evidence type="ECO:0000256" key="7">
    <source>
        <dbReference type="ARBA" id="ARBA00022692"/>
    </source>
</evidence>
<dbReference type="RefSeq" id="WP_006703558.1">
    <property type="nucleotide sequence ID" value="NZ_KI391971.1"/>
</dbReference>